<name>A0A0E9WD33_ANGAN</name>
<reference evidence="1" key="1">
    <citation type="submission" date="2014-11" db="EMBL/GenBank/DDBJ databases">
        <authorList>
            <person name="Amaro Gonzalez C."/>
        </authorList>
    </citation>
    <scope>NUCLEOTIDE SEQUENCE</scope>
</reference>
<evidence type="ECO:0000313" key="1">
    <source>
        <dbReference type="EMBL" id="JAH87398.1"/>
    </source>
</evidence>
<reference evidence="1" key="2">
    <citation type="journal article" date="2015" name="Fish Shellfish Immunol.">
        <title>Early steps in the European eel (Anguilla anguilla)-Vibrio vulnificus interaction in the gills: Role of the RtxA13 toxin.</title>
        <authorList>
            <person name="Callol A."/>
            <person name="Pajuelo D."/>
            <person name="Ebbesson L."/>
            <person name="Teles M."/>
            <person name="MacKenzie S."/>
            <person name="Amaro C."/>
        </authorList>
    </citation>
    <scope>NUCLEOTIDE SEQUENCE</scope>
</reference>
<proteinExistence type="predicted"/>
<dbReference type="EMBL" id="GBXM01021179">
    <property type="protein sequence ID" value="JAH87398.1"/>
    <property type="molecule type" value="Transcribed_RNA"/>
</dbReference>
<protein>
    <submittedName>
        <fullName evidence="1">Uncharacterized protein</fullName>
    </submittedName>
</protein>
<sequence>MAAEVQNLWHTSPSVCDASTWNISIPHCENENSTLPFRCSSFQTCTVYALILCSIQAQ</sequence>
<dbReference type="AlphaFoldDB" id="A0A0E9WD33"/>
<accession>A0A0E9WD33</accession>
<organism evidence="1">
    <name type="scientific">Anguilla anguilla</name>
    <name type="common">European freshwater eel</name>
    <name type="synonym">Muraena anguilla</name>
    <dbReference type="NCBI Taxonomy" id="7936"/>
    <lineage>
        <taxon>Eukaryota</taxon>
        <taxon>Metazoa</taxon>
        <taxon>Chordata</taxon>
        <taxon>Craniata</taxon>
        <taxon>Vertebrata</taxon>
        <taxon>Euteleostomi</taxon>
        <taxon>Actinopterygii</taxon>
        <taxon>Neopterygii</taxon>
        <taxon>Teleostei</taxon>
        <taxon>Anguilliformes</taxon>
        <taxon>Anguillidae</taxon>
        <taxon>Anguilla</taxon>
    </lineage>
</organism>